<accession>A0A9P4M994</accession>
<feature type="compositionally biased region" description="Low complexity" evidence="1">
    <location>
        <begin position="412"/>
        <end position="444"/>
    </location>
</feature>
<evidence type="ECO:0000313" key="3">
    <source>
        <dbReference type="EMBL" id="KAF2102538.1"/>
    </source>
</evidence>
<keyword evidence="4" id="KW-1185">Reference proteome</keyword>
<feature type="region of interest" description="Disordered" evidence="1">
    <location>
        <begin position="336"/>
        <end position="545"/>
    </location>
</feature>
<feature type="compositionally biased region" description="Polar residues" evidence="1">
    <location>
        <begin position="347"/>
        <end position="358"/>
    </location>
</feature>
<name>A0A9P4M994_9PEZI</name>
<gene>
    <name evidence="3" type="ORF">NA57DRAFT_52106</name>
</gene>
<reference evidence="3" key="1">
    <citation type="journal article" date="2020" name="Stud. Mycol.">
        <title>101 Dothideomycetes genomes: a test case for predicting lifestyles and emergence of pathogens.</title>
        <authorList>
            <person name="Haridas S."/>
            <person name="Albert R."/>
            <person name="Binder M."/>
            <person name="Bloem J."/>
            <person name="Labutti K."/>
            <person name="Salamov A."/>
            <person name="Andreopoulos B."/>
            <person name="Baker S."/>
            <person name="Barry K."/>
            <person name="Bills G."/>
            <person name="Bluhm B."/>
            <person name="Cannon C."/>
            <person name="Castanera R."/>
            <person name="Culley D."/>
            <person name="Daum C."/>
            <person name="Ezra D."/>
            <person name="Gonzalez J."/>
            <person name="Henrissat B."/>
            <person name="Kuo A."/>
            <person name="Liang C."/>
            <person name="Lipzen A."/>
            <person name="Lutzoni F."/>
            <person name="Magnuson J."/>
            <person name="Mondo S."/>
            <person name="Nolan M."/>
            <person name="Ohm R."/>
            <person name="Pangilinan J."/>
            <person name="Park H.-J."/>
            <person name="Ramirez L."/>
            <person name="Alfaro M."/>
            <person name="Sun H."/>
            <person name="Tritt A."/>
            <person name="Yoshinaga Y."/>
            <person name="Zwiers L.-H."/>
            <person name="Turgeon B."/>
            <person name="Goodwin S."/>
            <person name="Spatafora J."/>
            <person name="Crous P."/>
            <person name="Grigoriev I."/>
        </authorList>
    </citation>
    <scope>NUCLEOTIDE SEQUENCE</scope>
    <source>
        <strain evidence="3">CBS 133067</strain>
    </source>
</reference>
<evidence type="ECO:0000256" key="2">
    <source>
        <dbReference type="SAM" id="SignalP"/>
    </source>
</evidence>
<organism evidence="3 4">
    <name type="scientific">Rhizodiscina lignyota</name>
    <dbReference type="NCBI Taxonomy" id="1504668"/>
    <lineage>
        <taxon>Eukaryota</taxon>
        <taxon>Fungi</taxon>
        <taxon>Dikarya</taxon>
        <taxon>Ascomycota</taxon>
        <taxon>Pezizomycotina</taxon>
        <taxon>Dothideomycetes</taxon>
        <taxon>Pleosporomycetidae</taxon>
        <taxon>Aulographales</taxon>
        <taxon>Rhizodiscinaceae</taxon>
        <taxon>Rhizodiscina</taxon>
    </lineage>
</organism>
<feature type="compositionally biased region" description="Gly residues" evidence="1">
    <location>
        <begin position="498"/>
        <end position="525"/>
    </location>
</feature>
<feature type="compositionally biased region" description="Low complexity" evidence="1">
    <location>
        <begin position="929"/>
        <end position="946"/>
    </location>
</feature>
<feature type="compositionally biased region" description="Low complexity" evidence="1">
    <location>
        <begin position="452"/>
        <end position="467"/>
    </location>
</feature>
<dbReference type="AlphaFoldDB" id="A0A9P4M994"/>
<evidence type="ECO:0000256" key="1">
    <source>
        <dbReference type="SAM" id="MobiDB-lite"/>
    </source>
</evidence>
<dbReference type="EMBL" id="ML978122">
    <property type="protein sequence ID" value="KAF2102538.1"/>
    <property type="molecule type" value="Genomic_DNA"/>
</dbReference>
<feature type="signal peptide" evidence="2">
    <location>
        <begin position="1"/>
        <end position="18"/>
    </location>
</feature>
<feature type="chain" id="PRO_5040311881" evidence="2">
    <location>
        <begin position="19"/>
        <end position="984"/>
    </location>
</feature>
<feature type="compositionally biased region" description="Low complexity" evidence="1">
    <location>
        <begin position="661"/>
        <end position="675"/>
    </location>
</feature>
<comment type="caution">
    <text evidence="3">The sequence shown here is derived from an EMBL/GenBank/DDBJ whole genome shotgun (WGS) entry which is preliminary data.</text>
</comment>
<evidence type="ECO:0000313" key="4">
    <source>
        <dbReference type="Proteomes" id="UP000799772"/>
    </source>
</evidence>
<sequence length="984" mass="95131">MLRRLLVSLLCHSLLVAAFPQITLAPGKPGSPSKSSSSEFTTSSLRLTTSASGTGPAASCPSSCSFDGPLITGYHWIPVVANQTITATVILLVAPITANVSGPYGNFNRSGFTIVDTQTEYNNLPPEVTIPFVGENGSALGQATTTGTDGVPTAAFITYPTNVLDYQSSFHWTGALPAPTGGSSACASTRRIHIETLPSHPAYTASSALPTNVDGTNFEMVPAQFVDAAFLRSAFPEEEAFRLCTAPIALANQTTAVTRPVWVTVTTYANATLRPFQSNAPMIEHTVPSDSDDSGLGNFTPFIAHTEVSVPITGELASFVHSLQLINEYLEPGDGNSASAFPKAHTEQSVGGPSSTPSAAPDHSGGHSGGAQAVDTDGNGNSGSSGGGLAGVIASIVDHNPHPSPGGGAGASGPQATSGPGSSSSGSEGQSGSHSSGQSSNGQSGSSGGSGQSSSNGAGSSGSSSGSSSGGSHSGGSSSESGSSGSGSSGSSSSGSGSAQGGSSGGQSGGNSGSGSGSSSGGQSGASGSSKNGAHPGSGPAPAQSIAVGSTTLSVIHTTVMVTSHVGGATVTTNVPVVVIGGSTATLGQTLTFDNTPVAFAAAPTSGPSSSNSGSGSGSGFGSGVSGSGSSGSESGASSNSGSNSESNSGSGASGSGSGSSGSSSSSNSNSLGSGDQLIIDGTSTVPLLPIATGSSSGSHLPAPVTIGSQIVAPTALPSGNGIGFIISGQTLAPTRPITLGTGSHTTVVSLTTNSQGQTLLVQGSGSEASTQTLGSGLPPITVGSQLVEPTALPNGGEGFIISGQTLAPGHPITLGTGSHTTVVSLTTNNQGETLLVQGTSTQTLGGLPPLTLGSQVVEPTDIPGEGEGFVISGQTLALGHPVTLGTGSHTTVLSLTTDSAGDTLLVEGTSTRTLAGPHSTGSIGGFITTGISGPSGGSNNSGSTTVEQSNGSGSLIHGNGKAFLDLDICMAMVMGMAATIFIL</sequence>
<protein>
    <submittedName>
        <fullName evidence="3">Uncharacterized protein</fullName>
    </submittedName>
</protein>
<proteinExistence type="predicted"/>
<keyword evidence="2" id="KW-0732">Signal</keyword>
<feature type="compositionally biased region" description="Low complexity" evidence="1">
    <location>
        <begin position="631"/>
        <end position="651"/>
    </location>
</feature>
<feature type="region of interest" description="Disordered" evidence="1">
    <location>
        <begin position="929"/>
        <end position="953"/>
    </location>
</feature>
<feature type="compositionally biased region" description="Gly residues" evidence="1">
    <location>
        <begin position="380"/>
        <end position="390"/>
    </location>
</feature>
<feature type="compositionally biased region" description="Gly residues" evidence="1">
    <location>
        <begin position="615"/>
        <end position="630"/>
    </location>
</feature>
<dbReference type="Proteomes" id="UP000799772">
    <property type="component" value="Unassembled WGS sequence"/>
</dbReference>
<dbReference type="OrthoDB" id="3944128at2759"/>
<feature type="region of interest" description="Disordered" evidence="1">
    <location>
        <begin position="603"/>
        <end position="678"/>
    </location>
</feature>